<dbReference type="Proteomes" id="UP000266677">
    <property type="component" value="Unassembled WGS sequence"/>
</dbReference>
<organism evidence="2 3">
    <name type="scientific">Nocardia panacis</name>
    <dbReference type="NCBI Taxonomy" id="2340916"/>
    <lineage>
        <taxon>Bacteria</taxon>
        <taxon>Bacillati</taxon>
        <taxon>Actinomycetota</taxon>
        <taxon>Actinomycetes</taxon>
        <taxon>Mycobacteriales</taxon>
        <taxon>Nocardiaceae</taxon>
        <taxon>Nocardia</taxon>
    </lineage>
</organism>
<dbReference type="CDD" id="cd04301">
    <property type="entry name" value="NAT_SF"/>
    <property type="match status" value="1"/>
</dbReference>
<evidence type="ECO:0000313" key="3">
    <source>
        <dbReference type="Proteomes" id="UP000266677"/>
    </source>
</evidence>
<dbReference type="InterPro" id="IPR000182">
    <property type="entry name" value="GNAT_dom"/>
</dbReference>
<dbReference type="InterPro" id="IPR016181">
    <property type="entry name" value="Acyl_CoA_acyltransferase"/>
</dbReference>
<dbReference type="AlphaFoldDB" id="A0A3A4KM25"/>
<gene>
    <name evidence="2" type="ORF">D5S18_18145</name>
</gene>
<dbReference type="EMBL" id="QZFU01000020">
    <property type="protein sequence ID" value="RJO74084.1"/>
    <property type="molecule type" value="Genomic_DNA"/>
</dbReference>
<dbReference type="PROSITE" id="PS51186">
    <property type="entry name" value="GNAT"/>
    <property type="match status" value="1"/>
</dbReference>
<proteinExistence type="predicted"/>
<evidence type="ECO:0000313" key="2">
    <source>
        <dbReference type="EMBL" id="RJO74084.1"/>
    </source>
</evidence>
<dbReference type="GO" id="GO:0016747">
    <property type="term" value="F:acyltransferase activity, transferring groups other than amino-acyl groups"/>
    <property type="evidence" value="ECO:0007669"/>
    <property type="project" value="InterPro"/>
</dbReference>
<keyword evidence="3" id="KW-1185">Reference proteome</keyword>
<sequence length="147" mass="16699">MDIRPYQADDRELCLDIMRGNTPEFFAPEELAEFAEFLDDPGEYFVVEEDGRTLACGGWAIKPDGTASLCWGMVVHTHHRRGIGSYLFRERMRLIREDGTASAVKLVTSQHSRPFYERLGFTVTGIRPEGFAPGLDAVDMRWDRPVS</sequence>
<feature type="domain" description="N-acetyltransferase" evidence="1">
    <location>
        <begin position="1"/>
        <end position="145"/>
    </location>
</feature>
<evidence type="ECO:0000259" key="1">
    <source>
        <dbReference type="PROSITE" id="PS51186"/>
    </source>
</evidence>
<reference evidence="2 3" key="1">
    <citation type="submission" date="2018-09" db="EMBL/GenBank/DDBJ databases">
        <title>YIM PH21274 draft genome.</title>
        <authorList>
            <person name="Miao C."/>
        </authorList>
    </citation>
    <scope>NUCLEOTIDE SEQUENCE [LARGE SCALE GENOMIC DNA]</scope>
    <source>
        <strain evidence="2 3">YIM PH 21724</strain>
    </source>
</reference>
<accession>A0A3A4KM25</accession>
<dbReference type="OrthoDB" id="572496at2"/>
<dbReference type="Pfam" id="PF00583">
    <property type="entry name" value="Acetyltransf_1"/>
    <property type="match status" value="1"/>
</dbReference>
<comment type="caution">
    <text evidence="2">The sequence shown here is derived from an EMBL/GenBank/DDBJ whole genome shotgun (WGS) entry which is preliminary data.</text>
</comment>
<name>A0A3A4KM25_9NOCA</name>
<dbReference type="Gene3D" id="3.40.630.30">
    <property type="match status" value="1"/>
</dbReference>
<keyword evidence="2" id="KW-0808">Transferase</keyword>
<dbReference type="SUPFAM" id="SSF55729">
    <property type="entry name" value="Acyl-CoA N-acyltransferases (Nat)"/>
    <property type="match status" value="1"/>
</dbReference>
<protein>
    <submittedName>
        <fullName evidence="2">GNAT family N-acetyltransferase</fullName>
    </submittedName>
</protein>